<reference evidence="1 2" key="1">
    <citation type="journal article" date="2020" name="Nat. Food">
        <title>A phased Vanilla planifolia genome enables genetic improvement of flavour and production.</title>
        <authorList>
            <person name="Hasing T."/>
            <person name="Tang H."/>
            <person name="Brym M."/>
            <person name="Khazi F."/>
            <person name="Huang T."/>
            <person name="Chambers A.H."/>
        </authorList>
    </citation>
    <scope>NUCLEOTIDE SEQUENCE [LARGE SCALE GENOMIC DNA]</scope>
    <source>
        <tissue evidence="1">Leaf</tissue>
    </source>
</reference>
<protein>
    <recommendedName>
        <fullName evidence="3">Endonuclease/exonuclease/phosphatase domain-containing protein</fullName>
    </recommendedName>
</protein>
<dbReference type="SUPFAM" id="SSF56219">
    <property type="entry name" value="DNase I-like"/>
    <property type="match status" value="1"/>
</dbReference>
<name>A0A835QHA4_VANPL</name>
<evidence type="ECO:0000313" key="1">
    <source>
        <dbReference type="EMBL" id="KAG0472534.1"/>
    </source>
</evidence>
<gene>
    <name evidence="1" type="ORF">HPP92_014391</name>
</gene>
<evidence type="ECO:0000313" key="2">
    <source>
        <dbReference type="Proteomes" id="UP000636800"/>
    </source>
</evidence>
<dbReference type="AlphaFoldDB" id="A0A835QHA4"/>
<dbReference type="PANTHER" id="PTHR33710">
    <property type="entry name" value="BNAC02G09200D PROTEIN"/>
    <property type="match status" value="1"/>
</dbReference>
<keyword evidence="2" id="KW-1185">Reference proteome</keyword>
<dbReference type="EMBL" id="JADCNL010000007">
    <property type="protein sequence ID" value="KAG0472534.1"/>
    <property type="molecule type" value="Genomic_DNA"/>
</dbReference>
<dbReference type="InterPro" id="IPR036691">
    <property type="entry name" value="Endo/exonu/phosph_ase_sf"/>
</dbReference>
<proteinExistence type="predicted"/>
<comment type="caution">
    <text evidence="1">The sequence shown here is derived from an EMBL/GenBank/DDBJ whole genome shotgun (WGS) entry which is preliminary data.</text>
</comment>
<accession>A0A835QHA4</accession>
<organism evidence="1 2">
    <name type="scientific">Vanilla planifolia</name>
    <name type="common">Vanilla</name>
    <dbReference type="NCBI Taxonomy" id="51239"/>
    <lineage>
        <taxon>Eukaryota</taxon>
        <taxon>Viridiplantae</taxon>
        <taxon>Streptophyta</taxon>
        <taxon>Embryophyta</taxon>
        <taxon>Tracheophyta</taxon>
        <taxon>Spermatophyta</taxon>
        <taxon>Magnoliopsida</taxon>
        <taxon>Liliopsida</taxon>
        <taxon>Asparagales</taxon>
        <taxon>Orchidaceae</taxon>
        <taxon>Vanilloideae</taxon>
        <taxon>Vanilleae</taxon>
        <taxon>Vanilla</taxon>
    </lineage>
</organism>
<evidence type="ECO:0008006" key="3">
    <source>
        <dbReference type="Google" id="ProtNLM"/>
    </source>
</evidence>
<dbReference type="PANTHER" id="PTHR33710:SF71">
    <property type="entry name" value="ENDONUCLEASE_EXONUCLEASE_PHOSPHATASE DOMAIN-CONTAINING PROTEIN"/>
    <property type="match status" value="1"/>
</dbReference>
<dbReference type="Gene3D" id="3.60.10.10">
    <property type="entry name" value="Endonuclease/exonuclease/phosphatase"/>
    <property type="match status" value="1"/>
</dbReference>
<sequence>MRALMLLLWWRQESERMLTSYWVRSGSMLFNLPLAGLLASLSSGGDAWTSELLASAHVVVAMVYVAGGPHIRWCVVYSPMDPFRHSTTWHIIKEEAALGDPMIVAGDFNIVMAQEKKRGGRPFCSGTGQLEFLDYMQDLQLTDLGFTGNRFTWCNGKKGNARILEWLDRALINLDGLTAYPTVLVNHLARISSDHCPIVIDLGRKGRKPTGARRYFENIWLDNPHSTVIVKRAWAGSACDRCMDRLNTKFCRSLAALSHWSRDGMWNVGAANRECEKEISHLQTKESTYGLSNEEDACFGMLIKKFHTGCALEEKWW</sequence>
<dbReference type="Proteomes" id="UP000636800">
    <property type="component" value="Chromosome 7"/>
</dbReference>